<dbReference type="SMART" id="SM00355">
    <property type="entry name" value="ZnF_C2H2"/>
    <property type="match status" value="2"/>
</dbReference>
<dbReference type="EMBL" id="NEXB01000044">
    <property type="protein sequence ID" value="PSN87836.1"/>
    <property type="molecule type" value="Genomic_DNA"/>
</dbReference>
<sequence length="61" mass="6742">MVSEFKCNMCGAVFATQSELMDHAARSHSQTSAPQYRCDKCGVSFKTQEELMAHAKSSHAM</sequence>
<organism evidence="2 3">
    <name type="scientific">Candidatus Marsarchaeota G1 archaeon OSP_C</name>
    <dbReference type="NCBI Taxonomy" id="1978154"/>
    <lineage>
        <taxon>Archaea</taxon>
        <taxon>Candidatus Marsarchaeota</taxon>
        <taxon>Candidatus Marsarchaeota group 1</taxon>
    </lineage>
</organism>
<protein>
    <recommendedName>
        <fullName evidence="1">C2H2-type domain-containing protein</fullName>
    </recommendedName>
</protein>
<accession>A0A2R6AN81</accession>
<dbReference type="Pfam" id="PF00096">
    <property type="entry name" value="zf-C2H2"/>
    <property type="match status" value="2"/>
</dbReference>
<dbReference type="AlphaFoldDB" id="A0A2R6AN81"/>
<name>A0A2R6AN81_9ARCH</name>
<feature type="domain" description="C2H2-type" evidence="1">
    <location>
        <begin position="5"/>
        <end position="33"/>
    </location>
</feature>
<dbReference type="InterPro" id="IPR036236">
    <property type="entry name" value="Znf_C2H2_sf"/>
</dbReference>
<feature type="domain" description="C2H2-type" evidence="1">
    <location>
        <begin position="36"/>
        <end position="61"/>
    </location>
</feature>
<gene>
    <name evidence="2" type="ORF">B9Q00_07645</name>
</gene>
<dbReference type="Gene3D" id="3.30.160.60">
    <property type="entry name" value="Classic Zinc Finger"/>
    <property type="match status" value="1"/>
</dbReference>
<evidence type="ECO:0000313" key="3">
    <source>
        <dbReference type="Proteomes" id="UP000241473"/>
    </source>
</evidence>
<dbReference type="InterPro" id="IPR013087">
    <property type="entry name" value="Znf_C2H2_type"/>
</dbReference>
<dbReference type="SUPFAM" id="SSF57667">
    <property type="entry name" value="beta-beta-alpha zinc fingers"/>
    <property type="match status" value="1"/>
</dbReference>
<reference evidence="2 3" key="1">
    <citation type="submission" date="2017-04" db="EMBL/GenBank/DDBJ databases">
        <title>Novel microbial lineages endemic to geothermal iron-oxide mats fill important gaps in the evolutionary history of Archaea.</title>
        <authorList>
            <person name="Jay Z.J."/>
            <person name="Beam J.P."/>
            <person name="Dlakic M."/>
            <person name="Rusch D.B."/>
            <person name="Kozubal M.A."/>
            <person name="Inskeep W.P."/>
        </authorList>
    </citation>
    <scope>NUCLEOTIDE SEQUENCE [LARGE SCALE GENOMIC DNA]</scope>
    <source>
        <strain evidence="2">OSP_C</strain>
    </source>
</reference>
<proteinExistence type="predicted"/>
<evidence type="ECO:0000259" key="1">
    <source>
        <dbReference type="PROSITE" id="PS50157"/>
    </source>
</evidence>
<evidence type="ECO:0000313" key="2">
    <source>
        <dbReference type="EMBL" id="PSN87836.1"/>
    </source>
</evidence>
<dbReference type="PROSITE" id="PS50157">
    <property type="entry name" value="ZINC_FINGER_C2H2_2"/>
    <property type="match status" value="2"/>
</dbReference>
<dbReference type="PROSITE" id="PS00028">
    <property type="entry name" value="ZINC_FINGER_C2H2_1"/>
    <property type="match status" value="2"/>
</dbReference>
<comment type="caution">
    <text evidence="2">The sequence shown here is derived from an EMBL/GenBank/DDBJ whole genome shotgun (WGS) entry which is preliminary data.</text>
</comment>
<dbReference type="Proteomes" id="UP000241473">
    <property type="component" value="Unassembled WGS sequence"/>
</dbReference>